<reference evidence="1" key="1">
    <citation type="journal article" date="2020" name="Stud. Mycol.">
        <title>101 Dothideomycetes genomes: a test case for predicting lifestyles and emergence of pathogens.</title>
        <authorList>
            <person name="Haridas S."/>
            <person name="Albert R."/>
            <person name="Binder M."/>
            <person name="Bloem J."/>
            <person name="Labutti K."/>
            <person name="Salamov A."/>
            <person name="Andreopoulos B."/>
            <person name="Baker S."/>
            <person name="Barry K."/>
            <person name="Bills G."/>
            <person name="Bluhm B."/>
            <person name="Cannon C."/>
            <person name="Castanera R."/>
            <person name="Culley D."/>
            <person name="Daum C."/>
            <person name="Ezra D."/>
            <person name="Gonzalez J."/>
            <person name="Henrissat B."/>
            <person name="Kuo A."/>
            <person name="Liang C."/>
            <person name="Lipzen A."/>
            <person name="Lutzoni F."/>
            <person name="Magnuson J."/>
            <person name="Mondo S."/>
            <person name="Nolan M."/>
            <person name="Ohm R."/>
            <person name="Pangilinan J."/>
            <person name="Park H.-J."/>
            <person name="Ramirez L."/>
            <person name="Alfaro M."/>
            <person name="Sun H."/>
            <person name="Tritt A."/>
            <person name="Yoshinaga Y."/>
            <person name="Zwiers L.-H."/>
            <person name="Turgeon B."/>
            <person name="Goodwin S."/>
            <person name="Spatafora J."/>
            <person name="Crous P."/>
            <person name="Grigoriev I."/>
        </authorList>
    </citation>
    <scope>NUCLEOTIDE SEQUENCE</scope>
    <source>
        <strain evidence="1">CBS 379.55</strain>
    </source>
</reference>
<dbReference type="GeneID" id="54551873"/>
<dbReference type="InterPro" id="IPR052820">
    <property type="entry name" value="PhiA_domain"/>
</dbReference>
<name>A0A6A6JEH8_WESOR</name>
<dbReference type="Proteomes" id="UP000800097">
    <property type="component" value="Unassembled WGS sequence"/>
</dbReference>
<gene>
    <name evidence="1" type="ORF">EI97DRAFT_434727</name>
</gene>
<organism evidence="1 2">
    <name type="scientific">Westerdykella ornata</name>
    <dbReference type="NCBI Taxonomy" id="318751"/>
    <lineage>
        <taxon>Eukaryota</taxon>
        <taxon>Fungi</taxon>
        <taxon>Dikarya</taxon>
        <taxon>Ascomycota</taxon>
        <taxon>Pezizomycotina</taxon>
        <taxon>Dothideomycetes</taxon>
        <taxon>Pleosporomycetidae</taxon>
        <taxon>Pleosporales</taxon>
        <taxon>Sporormiaceae</taxon>
        <taxon>Westerdykella</taxon>
    </lineage>
</organism>
<dbReference type="PANTHER" id="PTHR42047:SF1">
    <property type="entry name" value="PROTEIN, PUTATIVE (AFU_ORTHOLOGUE AFUA_6G03560)-RELATED"/>
    <property type="match status" value="1"/>
</dbReference>
<keyword evidence="2" id="KW-1185">Reference proteome</keyword>
<dbReference type="RefSeq" id="XP_033652361.1">
    <property type="nucleotide sequence ID" value="XM_033798698.1"/>
</dbReference>
<accession>A0A6A6JEH8</accession>
<dbReference type="OrthoDB" id="5430620at2759"/>
<evidence type="ECO:0000313" key="1">
    <source>
        <dbReference type="EMBL" id="KAF2274822.1"/>
    </source>
</evidence>
<dbReference type="EMBL" id="ML986500">
    <property type="protein sequence ID" value="KAF2274822.1"/>
    <property type="molecule type" value="Genomic_DNA"/>
</dbReference>
<protein>
    <submittedName>
        <fullName evidence="1">Uncharacterized protein</fullName>
    </submittedName>
</protein>
<dbReference type="PANTHER" id="PTHR42047">
    <property type="entry name" value="PROTEIN, PUTATIVE (AFU_ORTHOLOGUE AFUA_6G03560)-RELATED"/>
    <property type="match status" value="1"/>
</dbReference>
<evidence type="ECO:0000313" key="2">
    <source>
        <dbReference type="Proteomes" id="UP000800097"/>
    </source>
</evidence>
<proteinExistence type="predicted"/>
<dbReference type="AlphaFoldDB" id="A0A6A6JEH8"/>
<sequence length="112" mass="12100">MCHIVLQQNVVVGRWRLIVTTVYVAPDGSLSYTQAHSAYIPDGSILDGWSRTESESFGHLIFRDGLIACPTGEDEKGWQVFGNIAGVQFDPACLGFNAVTGELLSASAVNRV</sequence>